<keyword evidence="6" id="KW-0833">Ubl conjugation pathway</keyword>
<dbReference type="Pfam" id="PF13639">
    <property type="entry name" value="zf-RING_2"/>
    <property type="match status" value="1"/>
</dbReference>
<dbReference type="GO" id="GO:0061630">
    <property type="term" value="F:ubiquitin protein ligase activity"/>
    <property type="evidence" value="ECO:0007669"/>
    <property type="project" value="UniProtKB-EC"/>
</dbReference>
<evidence type="ECO:0000256" key="2">
    <source>
        <dbReference type="ARBA" id="ARBA00012483"/>
    </source>
</evidence>
<protein>
    <recommendedName>
        <fullName evidence="2">RING-type E3 ubiquitin transferase</fullName>
        <ecNumber evidence="2">2.3.2.27</ecNumber>
    </recommendedName>
</protein>
<dbReference type="GO" id="GO:0008270">
    <property type="term" value="F:zinc ion binding"/>
    <property type="evidence" value="ECO:0007669"/>
    <property type="project" value="UniProtKB-KW"/>
</dbReference>
<reference evidence="10 11" key="1">
    <citation type="journal article" date="2019" name="Nat. Plants">
        <title>Stout camphor tree genome fills gaps in understanding of flowering plant genome evolution.</title>
        <authorList>
            <person name="Chaw S.M."/>
            <person name="Liu Y.C."/>
            <person name="Wu Y.W."/>
            <person name="Wang H.Y."/>
            <person name="Lin C.I."/>
            <person name="Wu C.S."/>
            <person name="Ke H.M."/>
            <person name="Chang L.Y."/>
            <person name="Hsu C.Y."/>
            <person name="Yang H.T."/>
            <person name="Sudianto E."/>
            <person name="Hsu M.H."/>
            <person name="Wu K.P."/>
            <person name="Wang L.N."/>
            <person name="Leebens-Mack J.H."/>
            <person name="Tsai I.J."/>
        </authorList>
    </citation>
    <scope>NUCLEOTIDE SEQUENCE [LARGE SCALE GENOMIC DNA]</scope>
    <source>
        <strain evidence="11">cv. Chaw 1501</strain>
        <tissue evidence="10">Young leaves</tissue>
    </source>
</reference>
<proteinExistence type="predicted"/>
<comment type="catalytic activity">
    <reaction evidence="1">
        <text>S-ubiquitinyl-[E2 ubiquitin-conjugating enzyme]-L-cysteine + [acceptor protein]-L-lysine = [E2 ubiquitin-conjugating enzyme]-L-cysteine + N(6)-ubiquitinyl-[acceptor protein]-L-lysine.</text>
        <dbReference type="EC" id="2.3.2.27"/>
    </reaction>
</comment>
<dbReference type="SMART" id="SM00184">
    <property type="entry name" value="RING"/>
    <property type="match status" value="1"/>
</dbReference>
<name>A0A3S3P2U6_9MAGN</name>
<dbReference type="PROSITE" id="PS50089">
    <property type="entry name" value="ZF_RING_2"/>
    <property type="match status" value="1"/>
</dbReference>
<evidence type="ECO:0000256" key="4">
    <source>
        <dbReference type="ARBA" id="ARBA00022723"/>
    </source>
</evidence>
<dbReference type="SUPFAM" id="SSF57850">
    <property type="entry name" value="RING/U-box"/>
    <property type="match status" value="1"/>
</dbReference>
<accession>A0A3S3P2U6</accession>
<dbReference type="InterPro" id="IPR013083">
    <property type="entry name" value="Znf_RING/FYVE/PHD"/>
</dbReference>
<keyword evidence="3" id="KW-0808">Transferase</keyword>
<evidence type="ECO:0000256" key="7">
    <source>
        <dbReference type="ARBA" id="ARBA00022833"/>
    </source>
</evidence>
<dbReference type="PANTHER" id="PTHR22937">
    <property type="entry name" value="E3 UBIQUITIN-PROTEIN LIGASE RNF165"/>
    <property type="match status" value="1"/>
</dbReference>
<dbReference type="InterPro" id="IPR001841">
    <property type="entry name" value="Znf_RING"/>
</dbReference>
<evidence type="ECO:0000256" key="8">
    <source>
        <dbReference type="PROSITE-ProRule" id="PRU00175"/>
    </source>
</evidence>
<keyword evidence="5 8" id="KW-0863">Zinc-finger</keyword>
<dbReference type="AlphaFoldDB" id="A0A3S3P2U6"/>
<dbReference type="OrthoDB" id="8062037at2759"/>
<comment type="caution">
    <text evidence="10">The sequence shown here is derived from an EMBL/GenBank/DDBJ whole genome shotgun (WGS) entry which is preliminary data.</text>
</comment>
<dbReference type="EC" id="2.3.2.27" evidence="2"/>
<evidence type="ECO:0000256" key="6">
    <source>
        <dbReference type="ARBA" id="ARBA00022786"/>
    </source>
</evidence>
<dbReference type="Proteomes" id="UP000283530">
    <property type="component" value="Unassembled WGS sequence"/>
</dbReference>
<evidence type="ECO:0000256" key="3">
    <source>
        <dbReference type="ARBA" id="ARBA00022679"/>
    </source>
</evidence>
<dbReference type="EMBL" id="QPKB01000009">
    <property type="protein sequence ID" value="RWR91992.1"/>
    <property type="molecule type" value="Genomic_DNA"/>
</dbReference>
<keyword evidence="11" id="KW-1185">Reference proteome</keyword>
<evidence type="ECO:0000313" key="10">
    <source>
        <dbReference type="EMBL" id="RWR91992.1"/>
    </source>
</evidence>
<sequence>MIRTSQSYPSNMGQRNMLFNSQMLDLVIDPGQSTLHQEHHTFLSDTNSPAYPSIHPMLSSLGSAANLNLYPLFGNHDSNMFYGNRYHVGGDPSSFNWSYIPQMPYLQGSSVSAGSLEIGSRGEREYENTTSGNNFAILFHPSSIHYYNYHYPPLLQGIQDLNYHFHHQMPAPFYRHHMDHHFHHRTVRNTWAGRESMFSYPRHFYRPQRRVSQYPPVEITGRIRILPSEEVAVLEFPSMQPDTNDASYEELLALEEQIGNVNTGLSERTIINCLRTRTHTSCTTSSDHDKSSEMDQNSICVVCQAEYEESDNIGILGCGHEYHVDCIKQWLLLKNVCPMCKRPAFSMDSKES</sequence>
<keyword evidence="4" id="KW-0479">Metal-binding</keyword>
<gene>
    <name evidence="10" type="ORF">CKAN_02118100</name>
</gene>
<keyword evidence="7" id="KW-0862">Zinc</keyword>
<feature type="domain" description="RING-type" evidence="9">
    <location>
        <begin position="300"/>
        <end position="341"/>
    </location>
</feature>
<evidence type="ECO:0000256" key="5">
    <source>
        <dbReference type="ARBA" id="ARBA00022771"/>
    </source>
</evidence>
<evidence type="ECO:0000259" key="9">
    <source>
        <dbReference type="PROSITE" id="PS50089"/>
    </source>
</evidence>
<evidence type="ECO:0000313" key="11">
    <source>
        <dbReference type="Proteomes" id="UP000283530"/>
    </source>
</evidence>
<dbReference type="InterPro" id="IPR045191">
    <property type="entry name" value="MBR1/2-like"/>
</dbReference>
<dbReference type="Gene3D" id="3.30.40.10">
    <property type="entry name" value="Zinc/RING finger domain, C3HC4 (zinc finger)"/>
    <property type="match status" value="1"/>
</dbReference>
<evidence type="ECO:0000256" key="1">
    <source>
        <dbReference type="ARBA" id="ARBA00000900"/>
    </source>
</evidence>
<dbReference type="STRING" id="337451.A0A3S3P2U6"/>
<organism evidence="10 11">
    <name type="scientific">Cinnamomum micranthum f. kanehirae</name>
    <dbReference type="NCBI Taxonomy" id="337451"/>
    <lineage>
        <taxon>Eukaryota</taxon>
        <taxon>Viridiplantae</taxon>
        <taxon>Streptophyta</taxon>
        <taxon>Embryophyta</taxon>
        <taxon>Tracheophyta</taxon>
        <taxon>Spermatophyta</taxon>
        <taxon>Magnoliopsida</taxon>
        <taxon>Magnoliidae</taxon>
        <taxon>Laurales</taxon>
        <taxon>Lauraceae</taxon>
        <taxon>Cinnamomum</taxon>
    </lineage>
</organism>
<dbReference type="PANTHER" id="PTHR22937:SF222">
    <property type="entry name" value="RING-TYPE E3 UBIQUITIN TRANSFERASE"/>
    <property type="match status" value="1"/>
</dbReference>